<evidence type="ECO:0000313" key="3">
    <source>
        <dbReference type="Proteomes" id="UP001287286"/>
    </source>
</evidence>
<comment type="caution">
    <text evidence="2">The sequence shown here is derived from an EMBL/GenBank/DDBJ whole genome shotgun (WGS) entry which is preliminary data.</text>
</comment>
<reference evidence="2 3" key="1">
    <citation type="journal article" date="2024" name="Microbiol. Resour. Announc.">
        <title>Genome annotations for the ascomycete fungi Trichoderma harzianum, Trichoderma aggressivum, and Purpureocillium lilacinum.</title>
        <authorList>
            <person name="Beijen E.P.W."/>
            <person name="Ohm R.A."/>
        </authorList>
    </citation>
    <scope>NUCLEOTIDE SEQUENCE [LARGE SCALE GENOMIC DNA]</scope>
    <source>
        <strain evidence="2 3">CBS 150709</strain>
    </source>
</reference>
<sequence length="247" mass="25788">MGDAAHVKGRESRQGPGTLDGHVVGFDSGCRLGRVWQQQSTTPRALAIVMYTLANGEEAPPRVPATCRHLGMSIRSRAINAAPASGSLIRVGMAAAERMREGGFMDERWSAAAWPEKVTGGLRLASGGQGAGAASLQAAHPHHFEDVVRDLHTSVLAAKSKFLSARRLRGAQSLPSTSLTITASSFNGIGPFAGTIKKKVVELENAHPPASWSQTSAAPPRQIEAYGPNLSSAAQLGASCAPRVGLP</sequence>
<dbReference type="Proteomes" id="UP001287286">
    <property type="component" value="Unassembled WGS sequence"/>
</dbReference>
<evidence type="ECO:0000313" key="2">
    <source>
        <dbReference type="EMBL" id="KAK4089430.1"/>
    </source>
</evidence>
<evidence type="ECO:0000256" key="1">
    <source>
        <dbReference type="SAM" id="MobiDB-lite"/>
    </source>
</evidence>
<name>A0ABR0BZN4_PURLI</name>
<feature type="compositionally biased region" description="Basic and acidic residues" evidence="1">
    <location>
        <begin position="1"/>
        <end position="13"/>
    </location>
</feature>
<dbReference type="EMBL" id="JAWRVI010000020">
    <property type="protein sequence ID" value="KAK4089430.1"/>
    <property type="molecule type" value="Genomic_DNA"/>
</dbReference>
<proteinExistence type="predicted"/>
<protein>
    <submittedName>
        <fullName evidence="2">Uncharacterized protein</fullName>
    </submittedName>
</protein>
<organism evidence="2 3">
    <name type="scientific">Purpureocillium lilacinum</name>
    <name type="common">Paecilomyces lilacinus</name>
    <dbReference type="NCBI Taxonomy" id="33203"/>
    <lineage>
        <taxon>Eukaryota</taxon>
        <taxon>Fungi</taxon>
        <taxon>Dikarya</taxon>
        <taxon>Ascomycota</taxon>
        <taxon>Pezizomycotina</taxon>
        <taxon>Sordariomycetes</taxon>
        <taxon>Hypocreomycetidae</taxon>
        <taxon>Hypocreales</taxon>
        <taxon>Ophiocordycipitaceae</taxon>
        <taxon>Purpureocillium</taxon>
    </lineage>
</organism>
<keyword evidence="3" id="KW-1185">Reference proteome</keyword>
<accession>A0ABR0BZN4</accession>
<gene>
    <name evidence="2" type="ORF">Purlil1_6419</name>
</gene>
<feature type="region of interest" description="Disordered" evidence="1">
    <location>
        <begin position="1"/>
        <end position="21"/>
    </location>
</feature>